<dbReference type="EMBL" id="JAVDYJ010000001">
    <property type="protein sequence ID" value="MDR7348193.1"/>
    <property type="molecule type" value="Genomic_DNA"/>
</dbReference>
<keyword evidence="2" id="KW-1185">Reference proteome</keyword>
<evidence type="ECO:0000313" key="1">
    <source>
        <dbReference type="EMBL" id="MDR7348193.1"/>
    </source>
</evidence>
<sequence length="38" mass="4436">MAIEINPDGYTYDDPNLPVTSWTPTTRRITHRCDVDDR</sequence>
<accession>A0ABU2B3L1</accession>
<proteinExistence type="predicted"/>
<organism evidence="1 2">
    <name type="scientific">Enteractinococcus fodinae</name>
    <dbReference type="NCBI Taxonomy" id="684663"/>
    <lineage>
        <taxon>Bacteria</taxon>
        <taxon>Bacillati</taxon>
        <taxon>Actinomycetota</taxon>
        <taxon>Actinomycetes</taxon>
        <taxon>Micrococcales</taxon>
        <taxon>Micrococcaceae</taxon>
    </lineage>
</organism>
<protein>
    <submittedName>
        <fullName evidence="1">Uncharacterized protein</fullName>
    </submittedName>
</protein>
<name>A0ABU2B3L1_9MICC</name>
<reference evidence="1 2" key="1">
    <citation type="submission" date="2023-07" db="EMBL/GenBank/DDBJ databases">
        <title>Sequencing the genomes of 1000 actinobacteria strains.</title>
        <authorList>
            <person name="Klenk H.-P."/>
        </authorList>
    </citation>
    <scope>NUCLEOTIDE SEQUENCE [LARGE SCALE GENOMIC DNA]</scope>
    <source>
        <strain evidence="1 2">DSM 22966</strain>
    </source>
</reference>
<evidence type="ECO:0000313" key="2">
    <source>
        <dbReference type="Proteomes" id="UP001183794"/>
    </source>
</evidence>
<dbReference type="Proteomes" id="UP001183794">
    <property type="component" value="Unassembled WGS sequence"/>
</dbReference>
<comment type="caution">
    <text evidence="1">The sequence shown here is derived from an EMBL/GenBank/DDBJ whole genome shotgun (WGS) entry which is preliminary data.</text>
</comment>
<gene>
    <name evidence="1" type="ORF">J2S62_002450</name>
</gene>